<evidence type="ECO:0000259" key="1">
    <source>
        <dbReference type="SMART" id="SM00458"/>
    </source>
</evidence>
<reference evidence="2" key="1">
    <citation type="submission" date="2021-01" db="EMBL/GenBank/DDBJ databases">
        <authorList>
            <person name="Corre E."/>
            <person name="Pelletier E."/>
            <person name="Niang G."/>
            <person name="Scheremetjew M."/>
            <person name="Finn R."/>
            <person name="Kale V."/>
            <person name="Holt S."/>
            <person name="Cochrane G."/>
            <person name="Meng A."/>
            <person name="Brown T."/>
            <person name="Cohen L."/>
        </authorList>
    </citation>
    <scope>NUCLEOTIDE SEQUENCE</scope>
</reference>
<dbReference type="InterPro" id="IPR035992">
    <property type="entry name" value="Ricin_B-like_lectins"/>
</dbReference>
<sequence>MDVSGGSTALGTPVQVWDCSHSWNQMWTVSAGITLRVSSDYEKCIDLTGGSTDNGTPIQIWDCNGLSNQKWDFEGGLYQLRYAADTSKCIDGGNMADGFQLWLWDCNGLSSQKWGYDGTLFLADSRSDASLCMDVSEGSVTDGTRLQLWSCNGCWNQQFLVIGPSSSASSFDASGKAVIRAQEVRLESCPSPSPSPSPSPVWSHCDSNQHGWPVFNSQSDLQNSIWAGYFEKVYGAVPSWGYPICIEHFWTLYWKVVGDIGYKDKSMSSSCPSAEGEWYKNQDFYQRPTISWIFHPVPSNGFPSNTWHEVHHGQVSGEIRTAWFMSGTGSGIFLWLGKTKVYGDHNAAALDLCKRPILGFDELGPCALNNGLDTFQFTAHVSNEWDCGSTNELNVEIVSAHLSGQYPCASKTTSGIFKAGWEASQDCSCDASKSYLNCYNSPGVPPN</sequence>
<dbReference type="AlphaFoldDB" id="A0A7S1A7M4"/>
<gene>
    <name evidence="2" type="ORF">NSCI0253_LOCUS18731</name>
</gene>
<name>A0A7S1A7M4_NOCSC</name>
<dbReference type="InterPro" id="IPR000772">
    <property type="entry name" value="Ricin_B_lectin"/>
</dbReference>
<dbReference type="SUPFAM" id="SSF50370">
    <property type="entry name" value="Ricin B-like lectins"/>
    <property type="match status" value="2"/>
</dbReference>
<protein>
    <recommendedName>
        <fullName evidence="1">Ricin B lectin domain-containing protein</fullName>
    </recommendedName>
</protein>
<dbReference type="EMBL" id="HBFQ01026538">
    <property type="protein sequence ID" value="CAD8844381.1"/>
    <property type="molecule type" value="Transcribed_RNA"/>
</dbReference>
<dbReference type="SMART" id="SM00458">
    <property type="entry name" value="RICIN"/>
    <property type="match status" value="1"/>
</dbReference>
<dbReference type="Gene3D" id="2.80.10.50">
    <property type="match status" value="4"/>
</dbReference>
<proteinExistence type="predicted"/>
<dbReference type="PROSITE" id="PS50231">
    <property type="entry name" value="RICIN_B_LECTIN"/>
    <property type="match status" value="2"/>
</dbReference>
<evidence type="ECO:0000313" key="2">
    <source>
        <dbReference type="EMBL" id="CAD8844381.1"/>
    </source>
</evidence>
<dbReference type="Pfam" id="PF00652">
    <property type="entry name" value="Ricin_B_lectin"/>
    <property type="match status" value="1"/>
</dbReference>
<dbReference type="CDD" id="cd00161">
    <property type="entry name" value="beta-trefoil_Ricin-like"/>
    <property type="match status" value="1"/>
</dbReference>
<organism evidence="2">
    <name type="scientific">Noctiluca scintillans</name>
    <name type="common">Sea sparkle</name>
    <name type="synonym">Red tide dinoflagellate</name>
    <dbReference type="NCBI Taxonomy" id="2966"/>
    <lineage>
        <taxon>Eukaryota</taxon>
        <taxon>Sar</taxon>
        <taxon>Alveolata</taxon>
        <taxon>Dinophyceae</taxon>
        <taxon>Noctilucales</taxon>
        <taxon>Noctilucaceae</taxon>
        <taxon>Noctiluca</taxon>
    </lineage>
</organism>
<accession>A0A7S1A7M4</accession>
<feature type="domain" description="Ricin B lectin" evidence="1">
    <location>
        <begin position="31"/>
        <end position="162"/>
    </location>
</feature>